<organism evidence="1 2">
    <name type="scientific">Fusarium oxysporum f. sp. raphani 54005</name>
    <dbReference type="NCBI Taxonomy" id="1089458"/>
    <lineage>
        <taxon>Eukaryota</taxon>
        <taxon>Fungi</taxon>
        <taxon>Dikarya</taxon>
        <taxon>Ascomycota</taxon>
        <taxon>Pezizomycotina</taxon>
        <taxon>Sordariomycetes</taxon>
        <taxon>Hypocreomycetidae</taxon>
        <taxon>Hypocreales</taxon>
        <taxon>Nectriaceae</taxon>
        <taxon>Fusarium</taxon>
        <taxon>Fusarium oxysporum species complex</taxon>
    </lineage>
</organism>
<name>X0BBD4_FUSOX</name>
<evidence type="ECO:0000313" key="1">
    <source>
        <dbReference type="EMBL" id="EXK76128.1"/>
    </source>
</evidence>
<protein>
    <submittedName>
        <fullName evidence="1">Uncharacterized protein</fullName>
    </submittedName>
</protein>
<evidence type="ECO:0000313" key="2">
    <source>
        <dbReference type="Proteomes" id="UP000030663"/>
    </source>
</evidence>
<dbReference type="AlphaFoldDB" id="X0BBD4"/>
<sequence length="48" mass="5590">MESLALAGSWFQRPTLLERSCSNSKFRFTCSKPHYRATGNCHYQVHSR</sequence>
<dbReference type="HOGENOM" id="CLU_3160062_0_0_1"/>
<dbReference type="Proteomes" id="UP000030663">
    <property type="component" value="Unassembled WGS sequence"/>
</dbReference>
<reference evidence="1 2" key="1">
    <citation type="submission" date="2011-11" db="EMBL/GenBank/DDBJ databases">
        <title>The Genome Sequence of Fusarium oxysporum PHW815.</title>
        <authorList>
            <consortium name="The Broad Institute Genome Sequencing Platform"/>
            <person name="Ma L.-J."/>
            <person name="Gale L.R."/>
            <person name="Schwartz D.C."/>
            <person name="Zhou S."/>
            <person name="Corby-Kistler H."/>
            <person name="Young S.K."/>
            <person name="Zeng Q."/>
            <person name="Gargeya S."/>
            <person name="Fitzgerald M."/>
            <person name="Haas B."/>
            <person name="Abouelleil A."/>
            <person name="Alvarado L."/>
            <person name="Arachchi H.M."/>
            <person name="Berlin A."/>
            <person name="Brown A."/>
            <person name="Chapman S.B."/>
            <person name="Chen Z."/>
            <person name="Dunbar C."/>
            <person name="Freedman E."/>
            <person name="Gearin G."/>
            <person name="Goldberg J."/>
            <person name="Griggs A."/>
            <person name="Gujja S."/>
            <person name="Heiman D."/>
            <person name="Howarth C."/>
            <person name="Larson L."/>
            <person name="Lui A."/>
            <person name="MacDonald P.J.P."/>
            <person name="Montmayeur A."/>
            <person name="Murphy C."/>
            <person name="Neiman D."/>
            <person name="Pearson M."/>
            <person name="Priest M."/>
            <person name="Roberts A."/>
            <person name="Saif S."/>
            <person name="Shea T."/>
            <person name="Shenoy N."/>
            <person name="Sisk P."/>
            <person name="Stolte C."/>
            <person name="Sykes S."/>
            <person name="Wortman J."/>
            <person name="Nusbaum C."/>
            <person name="Birren B."/>
        </authorList>
    </citation>
    <scope>NUCLEOTIDE SEQUENCE [LARGE SCALE GENOMIC DNA]</scope>
    <source>
        <strain evidence="1 2">54005</strain>
    </source>
</reference>
<keyword evidence="2" id="KW-1185">Reference proteome</keyword>
<accession>X0BBD4</accession>
<dbReference type="EMBL" id="KI979595">
    <property type="protein sequence ID" value="EXK76128.1"/>
    <property type="molecule type" value="Genomic_DNA"/>
</dbReference>
<proteinExistence type="predicted"/>
<gene>
    <name evidence="1" type="ORF">FOQG_19114</name>
</gene>